<reference evidence="2" key="1">
    <citation type="submission" date="2020-12" db="UniProtKB">
        <authorList>
            <consortium name="WormBaseParasite"/>
        </authorList>
    </citation>
    <scope>IDENTIFICATION</scope>
    <source>
        <strain evidence="2">MHco3</strain>
    </source>
</reference>
<evidence type="ECO:0000313" key="1">
    <source>
        <dbReference type="Proteomes" id="UP000025227"/>
    </source>
</evidence>
<dbReference type="Proteomes" id="UP000025227">
    <property type="component" value="Unplaced"/>
</dbReference>
<protein>
    <submittedName>
        <fullName evidence="2">Transposase</fullName>
    </submittedName>
</protein>
<keyword evidence="1" id="KW-1185">Reference proteome</keyword>
<name>A0A7I4Y8Y5_HAECO</name>
<dbReference type="WBParaSite" id="HCON_00061800-00001">
    <property type="protein sequence ID" value="HCON_00061800-00001"/>
    <property type="gene ID" value="HCON_00061800"/>
</dbReference>
<dbReference type="AlphaFoldDB" id="A0A7I4Y8Y5"/>
<proteinExistence type="predicted"/>
<accession>A0A7I4Y8Y5</accession>
<organism evidence="1 2">
    <name type="scientific">Haemonchus contortus</name>
    <name type="common">Barber pole worm</name>
    <dbReference type="NCBI Taxonomy" id="6289"/>
    <lineage>
        <taxon>Eukaryota</taxon>
        <taxon>Metazoa</taxon>
        <taxon>Ecdysozoa</taxon>
        <taxon>Nematoda</taxon>
        <taxon>Chromadorea</taxon>
        <taxon>Rhabditida</taxon>
        <taxon>Rhabditina</taxon>
        <taxon>Rhabditomorpha</taxon>
        <taxon>Strongyloidea</taxon>
        <taxon>Trichostrongylidae</taxon>
        <taxon>Haemonchus</taxon>
    </lineage>
</organism>
<evidence type="ECO:0000313" key="2">
    <source>
        <dbReference type="WBParaSite" id="HCON_00061800-00001"/>
    </source>
</evidence>
<sequence length="74" mass="8201">MVIPIHTKANTLSKRIEKGTNAHSLAGSRNDLPRPADVQTIVFRFSDMFLPKAMHDNLLDNNTYPLNDGVLVGL</sequence>